<dbReference type="PROSITE" id="PS51363">
    <property type="entry name" value="W2"/>
    <property type="match status" value="1"/>
</dbReference>
<keyword evidence="2" id="KW-0396">Initiation factor</keyword>
<evidence type="ECO:0000256" key="3">
    <source>
        <dbReference type="ARBA" id="ARBA00022741"/>
    </source>
</evidence>
<keyword evidence="5" id="KW-0342">GTP-binding</keyword>
<keyword evidence="9" id="KW-1185">Reference proteome</keyword>
<dbReference type="GO" id="GO:0001732">
    <property type="term" value="P:formation of cytoplasmic translation initiation complex"/>
    <property type="evidence" value="ECO:0007669"/>
    <property type="project" value="EnsemblFungi"/>
</dbReference>
<dbReference type="GO" id="GO:0005096">
    <property type="term" value="F:GTPase activator activity"/>
    <property type="evidence" value="ECO:0007669"/>
    <property type="project" value="EnsemblFungi"/>
</dbReference>
<dbReference type="Pfam" id="PF01873">
    <property type="entry name" value="eIF-5_eIF-2B"/>
    <property type="match status" value="1"/>
</dbReference>
<dbReference type="SUPFAM" id="SSF100966">
    <property type="entry name" value="Translation initiation factor 2 beta, aIF2beta, N-terminal domain"/>
    <property type="match status" value="1"/>
</dbReference>
<feature type="region of interest" description="Disordered" evidence="6">
    <location>
        <begin position="157"/>
        <end position="178"/>
    </location>
</feature>
<comment type="similarity">
    <text evidence="1">Belongs to the eIF-2-beta/eIF-5 family.</text>
</comment>
<reference evidence="8 9" key="1">
    <citation type="submission" date="2016-07" db="EMBL/GenBank/DDBJ databases">
        <title>Pervasive Adenine N6-methylation of Active Genes in Fungi.</title>
        <authorList>
            <consortium name="DOE Joint Genome Institute"/>
            <person name="Mondo S.J."/>
            <person name="Dannebaum R.O."/>
            <person name="Kuo R.C."/>
            <person name="Labutti K."/>
            <person name="Haridas S."/>
            <person name="Kuo A."/>
            <person name="Salamov A."/>
            <person name="Ahrendt S.R."/>
            <person name="Lipzen A."/>
            <person name="Sullivan W."/>
            <person name="Andreopoulos W.B."/>
            <person name="Clum A."/>
            <person name="Lindquist E."/>
            <person name="Daum C."/>
            <person name="Ramamoorthy G.K."/>
            <person name="Gryganskyi A."/>
            <person name="Culley D."/>
            <person name="Magnuson J.K."/>
            <person name="James T.Y."/>
            <person name="O'Malley M.A."/>
            <person name="Stajich J.E."/>
            <person name="Spatafora J.W."/>
            <person name="Visel A."/>
            <person name="Grigoriev I.V."/>
        </authorList>
    </citation>
    <scope>NUCLEOTIDE SEQUENCE [LARGE SCALE GENOMIC DNA]</scope>
    <source>
        <strain evidence="8 9">NRRL 3301</strain>
    </source>
</reference>
<comment type="caution">
    <text evidence="8">The sequence shown here is derived from an EMBL/GenBank/DDBJ whole genome shotgun (WGS) entry which is preliminary data.</text>
</comment>
<dbReference type="FunFam" id="2.20.25.350:FF:000001">
    <property type="entry name" value="Eukaryotic translation initiation factor 5"/>
    <property type="match status" value="1"/>
</dbReference>
<dbReference type="Gene3D" id="1.25.40.180">
    <property type="match status" value="1"/>
</dbReference>
<dbReference type="OrthoDB" id="10250831at2759"/>
<evidence type="ECO:0000256" key="1">
    <source>
        <dbReference type="ARBA" id="ARBA00010397"/>
    </source>
</evidence>
<dbReference type="InterPro" id="IPR016024">
    <property type="entry name" value="ARM-type_fold"/>
</dbReference>
<dbReference type="Proteomes" id="UP000242146">
    <property type="component" value="Unassembled WGS sequence"/>
</dbReference>
<accession>A0A1X2GBD4</accession>
<dbReference type="Gene3D" id="2.20.25.350">
    <property type="match status" value="1"/>
</dbReference>
<dbReference type="AlphaFoldDB" id="A0A1X2GBD4"/>
<dbReference type="GO" id="GO:0005092">
    <property type="term" value="F:GDP-dissociation inhibitor activity"/>
    <property type="evidence" value="ECO:0007669"/>
    <property type="project" value="EnsemblFungi"/>
</dbReference>
<feature type="non-terminal residue" evidence="8">
    <location>
        <position position="395"/>
    </location>
</feature>
<proteinExistence type="inferred from homology"/>
<evidence type="ECO:0000259" key="7">
    <source>
        <dbReference type="PROSITE" id="PS51363"/>
    </source>
</evidence>
<dbReference type="GO" id="GO:0042256">
    <property type="term" value="P:cytosolic ribosome assembly"/>
    <property type="evidence" value="ECO:0007669"/>
    <property type="project" value="EnsemblFungi"/>
</dbReference>
<evidence type="ECO:0000256" key="5">
    <source>
        <dbReference type="ARBA" id="ARBA00023134"/>
    </source>
</evidence>
<dbReference type="GO" id="GO:0005829">
    <property type="term" value="C:cytosol"/>
    <property type="evidence" value="ECO:0007669"/>
    <property type="project" value="TreeGrafter"/>
</dbReference>
<keyword evidence="3" id="KW-0547">Nucleotide-binding</keyword>
<dbReference type="GO" id="GO:0071074">
    <property type="term" value="F:eukaryotic initiation factor eIF2 binding"/>
    <property type="evidence" value="ECO:0007669"/>
    <property type="project" value="TreeGrafter"/>
</dbReference>
<dbReference type="InterPro" id="IPR016189">
    <property type="entry name" value="Transl_init_fac_IF2/IF5_N"/>
</dbReference>
<organism evidence="8 9">
    <name type="scientific">Hesseltinella vesiculosa</name>
    <dbReference type="NCBI Taxonomy" id="101127"/>
    <lineage>
        <taxon>Eukaryota</taxon>
        <taxon>Fungi</taxon>
        <taxon>Fungi incertae sedis</taxon>
        <taxon>Mucoromycota</taxon>
        <taxon>Mucoromycotina</taxon>
        <taxon>Mucoromycetes</taxon>
        <taxon>Mucorales</taxon>
        <taxon>Cunninghamellaceae</taxon>
        <taxon>Hesseltinella</taxon>
    </lineage>
</organism>
<dbReference type="EMBL" id="MCGT01000025">
    <property type="protein sequence ID" value="ORX49815.1"/>
    <property type="molecule type" value="Genomic_DNA"/>
</dbReference>
<dbReference type="FunFam" id="1.25.40.180:FF:000031">
    <property type="entry name" value="Eukaryotic translation initiation factor 5"/>
    <property type="match status" value="1"/>
</dbReference>
<dbReference type="SMART" id="SM00515">
    <property type="entry name" value="eIF5C"/>
    <property type="match status" value="1"/>
</dbReference>
<feature type="domain" description="W2" evidence="7">
    <location>
        <begin position="236"/>
        <end position="392"/>
    </location>
</feature>
<dbReference type="GO" id="GO:0043614">
    <property type="term" value="C:multi-eIF complex"/>
    <property type="evidence" value="ECO:0007669"/>
    <property type="project" value="EnsemblFungi"/>
</dbReference>
<dbReference type="GO" id="GO:0005525">
    <property type="term" value="F:GTP binding"/>
    <property type="evidence" value="ECO:0007669"/>
    <property type="project" value="UniProtKB-KW"/>
</dbReference>
<dbReference type="SUPFAM" id="SSF75689">
    <property type="entry name" value="Zinc-binding domain of translation initiation factor 2 beta"/>
    <property type="match status" value="1"/>
</dbReference>
<dbReference type="Gene3D" id="3.30.30.170">
    <property type="match status" value="1"/>
</dbReference>
<sequence length="395" mass="43990">MAAINVRRDVKDSFYRYKMPRLISKVEGKGNGIKTVVPNMVEIARALSRPPSYPTKYFGCELGAQVKCDDKNERYIVNGEHDAEKLQTALDGFISKFVLCASCRNPETDIIVKGDDILMDCKACGARNLADMRHKLSTFILKNPPAVASKNARKQRKAATAQANGSGEQAGFVQDDEASDDDIISQRINKEAAGLSMESKLANEDWSEDTSEAAVAQRMKELSVKGVGAFAAEDDEDEGENKYEAFGAWLDEQTDPSDEDILAKAEELEVLGKYKACQVLVQCIFDESIGTQIPKRAKLLRKFVSGEKHQKAVLGGLERLVGLEYKDALIKKVPGILMKLYDVDIIEDDVFLKWGEKPSKKYVDKEVSKLVKKEAKPFLEWVENASEEESDEDDE</sequence>
<dbReference type="InterPro" id="IPR003307">
    <property type="entry name" value="W2_domain"/>
</dbReference>
<dbReference type="CDD" id="cd11561">
    <property type="entry name" value="W2_eIF5"/>
    <property type="match status" value="1"/>
</dbReference>
<dbReference type="InterPro" id="IPR016190">
    <property type="entry name" value="Transl_init_fac_IF2/IF5_Zn-bd"/>
</dbReference>
<dbReference type="STRING" id="101127.A0A1X2GBD4"/>
<evidence type="ECO:0000313" key="9">
    <source>
        <dbReference type="Proteomes" id="UP000242146"/>
    </source>
</evidence>
<evidence type="ECO:0000313" key="8">
    <source>
        <dbReference type="EMBL" id="ORX49815.1"/>
    </source>
</evidence>
<evidence type="ECO:0000256" key="6">
    <source>
        <dbReference type="SAM" id="MobiDB-lite"/>
    </source>
</evidence>
<dbReference type="FunFam" id="3.30.30.170:FF:000002">
    <property type="entry name" value="Eukaryotic translation initiation factor 5"/>
    <property type="match status" value="1"/>
</dbReference>
<gene>
    <name evidence="8" type="ORF">DM01DRAFT_1308652</name>
</gene>
<dbReference type="SMART" id="SM00653">
    <property type="entry name" value="eIF2B_5"/>
    <property type="match status" value="1"/>
</dbReference>
<dbReference type="PANTHER" id="PTHR23001:SF7">
    <property type="entry name" value="EUKARYOTIC TRANSLATION INITIATION FACTOR 5"/>
    <property type="match status" value="1"/>
</dbReference>
<dbReference type="PANTHER" id="PTHR23001">
    <property type="entry name" value="EUKARYOTIC TRANSLATION INITIATION FACTOR"/>
    <property type="match status" value="1"/>
</dbReference>
<dbReference type="InterPro" id="IPR002735">
    <property type="entry name" value="Transl_init_fac_IF2/IF5_dom"/>
</dbReference>
<dbReference type="SUPFAM" id="SSF48371">
    <property type="entry name" value="ARM repeat"/>
    <property type="match status" value="1"/>
</dbReference>
<keyword evidence="4" id="KW-0648">Protein biosynthesis</keyword>
<dbReference type="GO" id="GO:0045947">
    <property type="term" value="P:negative regulation of translational initiation"/>
    <property type="evidence" value="ECO:0007669"/>
    <property type="project" value="EnsemblFungi"/>
</dbReference>
<name>A0A1X2GBD4_9FUNG</name>
<dbReference type="Pfam" id="PF02020">
    <property type="entry name" value="W2"/>
    <property type="match status" value="1"/>
</dbReference>
<evidence type="ECO:0000256" key="4">
    <source>
        <dbReference type="ARBA" id="ARBA00022917"/>
    </source>
</evidence>
<evidence type="ECO:0000256" key="2">
    <source>
        <dbReference type="ARBA" id="ARBA00022540"/>
    </source>
</evidence>
<dbReference type="InterPro" id="IPR045196">
    <property type="entry name" value="IF2/IF5"/>
</dbReference>
<protein>
    <recommendedName>
        <fullName evidence="7">W2 domain-containing protein</fullName>
    </recommendedName>
</protein>
<dbReference type="GO" id="GO:0003743">
    <property type="term" value="F:translation initiation factor activity"/>
    <property type="evidence" value="ECO:0007669"/>
    <property type="project" value="UniProtKB-KW"/>
</dbReference>
<dbReference type="GO" id="GO:0033290">
    <property type="term" value="C:eukaryotic 48S preinitiation complex"/>
    <property type="evidence" value="ECO:0007669"/>
    <property type="project" value="EnsemblFungi"/>
</dbReference>